<evidence type="ECO:0000256" key="15">
    <source>
        <dbReference type="ARBA" id="ARBA00023239"/>
    </source>
</evidence>
<accession>A0A6J6V1Y9</accession>
<dbReference type="EMBL" id="CAEZYU010000207">
    <property type="protein sequence ID" value="CAB4764537.1"/>
    <property type="molecule type" value="Genomic_DNA"/>
</dbReference>
<comment type="catalytic activity">
    <reaction evidence="19">
        <text>(6S)-NADHX + ADP = AMP + phosphate + NADH + H(+)</text>
        <dbReference type="Rhea" id="RHEA:32223"/>
        <dbReference type="ChEBI" id="CHEBI:15378"/>
        <dbReference type="ChEBI" id="CHEBI:43474"/>
        <dbReference type="ChEBI" id="CHEBI:57945"/>
        <dbReference type="ChEBI" id="CHEBI:64074"/>
        <dbReference type="ChEBI" id="CHEBI:456215"/>
        <dbReference type="ChEBI" id="CHEBI:456216"/>
        <dbReference type="EC" id="4.2.1.136"/>
    </reaction>
</comment>
<evidence type="ECO:0000256" key="5">
    <source>
        <dbReference type="ARBA" id="ARBA00009524"/>
    </source>
</evidence>
<dbReference type="GO" id="GO:0046872">
    <property type="term" value="F:metal ion binding"/>
    <property type="evidence" value="ECO:0007669"/>
    <property type="project" value="UniProtKB-KW"/>
</dbReference>
<dbReference type="InterPro" id="IPR029056">
    <property type="entry name" value="Ribokinase-like"/>
</dbReference>
<comment type="similarity">
    <text evidence="5">In the C-terminal section; belongs to the NnrD/CARKD family.</text>
</comment>
<dbReference type="Gene3D" id="3.40.50.10260">
    <property type="entry name" value="YjeF N-terminal domain"/>
    <property type="match status" value="2"/>
</dbReference>
<evidence type="ECO:0000259" key="21">
    <source>
        <dbReference type="PROSITE" id="PS51383"/>
    </source>
</evidence>
<dbReference type="PROSITE" id="PS51385">
    <property type="entry name" value="YJEF_N"/>
    <property type="match status" value="1"/>
</dbReference>
<comment type="similarity">
    <text evidence="4">In the N-terminal section; belongs to the NnrE/AIBP family.</text>
</comment>
<comment type="cofactor">
    <cofactor evidence="3">
        <name>K(+)</name>
        <dbReference type="ChEBI" id="CHEBI:29103"/>
    </cofactor>
</comment>
<dbReference type="PANTHER" id="PTHR12592">
    <property type="entry name" value="ATP-DEPENDENT (S)-NAD(P)H-HYDRATE DEHYDRATASE FAMILY MEMBER"/>
    <property type="match status" value="1"/>
</dbReference>
<dbReference type="AlphaFoldDB" id="A0A6J6V1Y9"/>
<evidence type="ECO:0000256" key="16">
    <source>
        <dbReference type="ARBA" id="ARBA00023268"/>
    </source>
</evidence>
<dbReference type="Gene3D" id="3.40.1190.20">
    <property type="match status" value="1"/>
</dbReference>
<organism evidence="23">
    <name type="scientific">freshwater metagenome</name>
    <dbReference type="NCBI Taxonomy" id="449393"/>
    <lineage>
        <taxon>unclassified sequences</taxon>
        <taxon>metagenomes</taxon>
        <taxon>ecological metagenomes</taxon>
    </lineage>
</organism>
<evidence type="ECO:0000256" key="10">
    <source>
        <dbReference type="ARBA" id="ARBA00022840"/>
    </source>
</evidence>
<evidence type="ECO:0000256" key="8">
    <source>
        <dbReference type="ARBA" id="ARBA00022723"/>
    </source>
</evidence>
<dbReference type="Pfam" id="PF01256">
    <property type="entry name" value="Carb_kinase"/>
    <property type="match status" value="1"/>
</dbReference>
<dbReference type="GO" id="GO:0052856">
    <property type="term" value="F:NAD(P)HX epimerase activity"/>
    <property type="evidence" value="ECO:0007669"/>
    <property type="project" value="UniProtKB-EC"/>
</dbReference>
<evidence type="ECO:0000256" key="14">
    <source>
        <dbReference type="ARBA" id="ARBA00023235"/>
    </source>
</evidence>
<feature type="domain" description="YjeF N-terminal" evidence="22">
    <location>
        <begin position="28"/>
        <end position="194"/>
    </location>
</feature>
<dbReference type="CDD" id="cd01171">
    <property type="entry name" value="YXKO-related"/>
    <property type="match status" value="1"/>
</dbReference>
<evidence type="ECO:0000256" key="20">
    <source>
        <dbReference type="ARBA" id="ARBA00049209"/>
    </source>
</evidence>
<keyword evidence="16" id="KW-0511">Multifunctional enzyme</keyword>
<dbReference type="InterPro" id="IPR030677">
    <property type="entry name" value="Nnr"/>
</dbReference>
<evidence type="ECO:0000256" key="3">
    <source>
        <dbReference type="ARBA" id="ARBA00001958"/>
    </source>
</evidence>
<dbReference type="SUPFAM" id="SSF53613">
    <property type="entry name" value="Ribokinase-like"/>
    <property type="match status" value="1"/>
</dbReference>
<dbReference type="PROSITE" id="PS01050">
    <property type="entry name" value="YJEF_C_2"/>
    <property type="match status" value="1"/>
</dbReference>
<evidence type="ECO:0000256" key="7">
    <source>
        <dbReference type="ARBA" id="ARBA00013129"/>
    </source>
</evidence>
<dbReference type="GO" id="GO:0110051">
    <property type="term" value="P:metabolite repair"/>
    <property type="evidence" value="ECO:0007669"/>
    <property type="project" value="TreeGrafter"/>
</dbReference>
<evidence type="ECO:0000256" key="4">
    <source>
        <dbReference type="ARBA" id="ARBA00006001"/>
    </source>
</evidence>
<evidence type="ECO:0000256" key="6">
    <source>
        <dbReference type="ARBA" id="ARBA00012228"/>
    </source>
</evidence>
<evidence type="ECO:0000256" key="18">
    <source>
        <dbReference type="ARBA" id="ARBA00032624"/>
    </source>
</evidence>
<sequence length="480" mass="49316">MLCSAGRASTRSRCKTVQVIPILTPAQMAAVDAAAPEPFDVLVHRAAFAVTRAALKLLGGTYGRRVVVIAGPGNNGQDGRLAAQMLRRWGVRVAVLEQAANLAELPICDLVIDAGYGTGFRGTHQAFHTSQPVLAVDICSGLDGLTGQVMGSVAAAVQTVTFAALKPGLLFGQGPQLSGQVMLADIGLDVSDATTHLVTDTDMLAWVQSRDPRAHKWNHAVWLIAGSPGMSGAAELAATAALRGGAGYLRLSTPGATSGTNPIEAVGYPLSTGAWASEVSLHADRFKVVAVGPGLGRSESTRAQVRELVATLNLPLLLDGDALWALGSEAGELLSTRGAPTIITPHDGEFEQLIGHPPGADRIEAACKLASLTQAVVLLKGPTTVVADARARCLVVRSGDERLATAGTGDVLTGLVAAHIALGADPLRAAASAAQLHGRAGLLGAQRGLLASDLPGLLTQAWQQSAEAHAPRQTGLTLCT</sequence>
<proteinExistence type="inferred from homology"/>
<keyword evidence="12" id="KW-0630">Potassium</keyword>
<keyword evidence="8" id="KW-0479">Metal-binding</keyword>
<evidence type="ECO:0000256" key="12">
    <source>
        <dbReference type="ARBA" id="ARBA00022958"/>
    </source>
</evidence>
<comment type="function">
    <text evidence="17">Bifunctional enzyme that catalyzes the epimerization of the S- and R-forms of NAD(P)HX and the dehydration of the S-form of NAD(P)HX at the expense of ADP, which is converted to AMP. This allows the repair of both epimers of NAD(P)HX, a damaged form of NAD(P)H that is a result of enzymatic or heat-dependent hydration.</text>
</comment>
<gene>
    <name evidence="23" type="ORF">UFOPK2766_02436</name>
</gene>
<keyword evidence="15" id="KW-0456">Lyase</keyword>
<evidence type="ECO:0000256" key="2">
    <source>
        <dbReference type="ARBA" id="ARBA00000909"/>
    </source>
</evidence>
<comment type="catalytic activity">
    <reaction evidence="1">
        <text>(6R)-NADHX = (6S)-NADHX</text>
        <dbReference type="Rhea" id="RHEA:32215"/>
        <dbReference type="ChEBI" id="CHEBI:64074"/>
        <dbReference type="ChEBI" id="CHEBI:64075"/>
        <dbReference type="EC" id="5.1.99.6"/>
    </reaction>
</comment>
<dbReference type="GO" id="GO:0052855">
    <property type="term" value="F:ADP-dependent NAD(P)H-hydrate dehydratase activity"/>
    <property type="evidence" value="ECO:0007669"/>
    <property type="project" value="UniProtKB-EC"/>
</dbReference>
<dbReference type="SUPFAM" id="SSF64153">
    <property type="entry name" value="YjeF N-terminal domain-like"/>
    <property type="match status" value="1"/>
</dbReference>
<keyword evidence="11" id="KW-0521">NADP</keyword>
<dbReference type="NCBIfam" id="TIGR00196">
    <property type="entry name" value="yjeF_cterm"/>
    <property type="match status" value="1"/>
</dbReference>
<evidence type="ECO:0000256" key="9">
    <source>
        <dbReference type="ARBA" id="ARBA00022741"/>
    </source>
</evidence>
<keyword evidence="10" id="KW-0067">ATP-binding</keyword>
<evidence type="ECO:0000256" key="17">
    <source>
        <dbReference type="ARBA" id="ARBA00025153"/>
    </source>
</evidence>
<dbReference type="PANTHER" id="PTHR12592:SF0">
    <property type="entry name" value="ATP-DEPENDENT (S)-NAD(P)H-HYDRATE DEHYDRATASE"/>
    <property type="match status" value="1"/>
</dbReference>
<dbReference type="GO" id="GO:0005524">
    <property type="term" value="F:ATP binding"/>
    <property type="evidence" value="ECO:0007669"/>
    <property type="project" value="UniProtKB-KW"/>
</dbReference>
<dbReference type="InterPro" id="IPR036652">
    <property type="entry name" value="YjeF_N_dom_sf"/>
</dbReference>
<evidence type="ECO:0000256" key="19">
    <source>
        <dbReference type="ARBA" id="ARBA00048238"/>
    </source>
</evidence>
<comment type="catalytic activity">
    <reaction evidence="20">
        <text>(6S)-NADPHX + ADP = AMP + phosphate + NADPH + H(+)</text>
        <dbReference type="Rhea" id="RHEA:32235"/>
        <dbReference type="ChEBI" id="CHEBI:15378"/>
        <dbReference type="ChEBI" id="CHEBI:43474"/>
        <dbReference type="ChEBI" id="CHEBI:57783"/>
        <dbReference type="ChEBI" id="CHEBI:64076"/>
        <dbReference type="ChEBI" id="CHEBI:456215"/>
        <dbReference type="ChEBI" id="CHEBI:456216"/>
        <dbReference type="EC" id="4.2.1.136"/>
    </reaction>
</comment>
<evidence type="ECO:0000313" key="23">
    <source>
        <dbReference type="EMBL" id="CAB4764537.1"/>
    </source>
</evidence>
<evidence type="ECO:0000256" key="11">
    <source>
        <dbReference type="ARBA" id="ARBA00022857"/>
    </source>
</evidence>
<name>A0A6J6V1Y9_9ZZZZ</name>
<evidence type="ECO:0000256" key="13">
    <source>
        <dbReference type="ARBA" id="ARBA00023027"/>
    </source>
</evidence>
<feature type="domain" description="YjeF C-terminal" evidence="21">
    <location>
        <begin position="199"/>
        <end position="465"/>
    </location>
</feature>
<dbReference type="HAMAP" id="MF_01965">
    <property type="entry name" value="NADHX_dehydratase"/>
    <property type="match status" value="1"/>
</dbReference>
<keyword evidence="13" id="KW-0520">NAD</keyword>
<keyword evidence="14" id="KW-0413">Isomerase</keyword>
<dbReference type="Pfam" id="PF03853">
    <property type="entry name" value="YjeF_N"/>
    <property type="match status" value="2"/>
</dbReference>
<keyword evidence="9" id="KW-0547">Nucleotide-binding</keyword>
<evidence type="ECO:0000256" key="1">
    <source>
        <dbReference type="ARBA" id="ARBA00000013"/>
    </source>
</evidence>
<dbReference type="InterPro" id="IPR000631">
    <property type="entry name" value="CARKD"/>
</dbReference>
<dbReference type="InterPro" id="IPR017953">
    <property type="entry name" value="Carbohydrate_kinase_pred_CS"/>
</dbReference>
<dbReference type="PROSITE" id="PS51383">
    <property type="entry name" value="YJEF_C_3"/>
    <property type="match status" value="1"/>
</dbReference>
<comment type="catalytic activity">
    <reaction evidence="2">
        <text>(6R)-NADPHX = (6S)-NADPHX</text>
        <dbReference type="Rhea" id="RHEA:32227"/>
        <dbReference type="ChEBI" id="CHEBI:64076"/>
        <dbReference type="ChEBI" id="CHEBI:64077"/>
        <dbReference type="EC" id="5.1.99.6"/>
    </reaction>
</comment>
<dbReference type="PIRSF" id="PIRSF017184">
    <property type="entry name" value="Nnr"/>
    <property type="match status" value="1"/>
</dbReference>
<reference evidence="23" key="1">
    <citation type="submission" date="2020-05" db="EMBL/GenBank/DDBJ databases">
        <authorList>
            <person name="Chiriac C."/>
            <person name="Salcher M."/>
            <person name="Ghai R."/>
            <person name="Kavagutti S V."/>
        </authorList>
    </citation>
    <scope>NUCLEOTIDE SEQUENCE</scope>
</reference>
<dbReference type="EC" id="5.1.99.6" evidence="6"/>
<protein>
    <recommendedName>
        <fullName evidence="18">Nicotinamide nucleotide repair protein</fullName>
        <ecNumber evidence="7">4.2.1.136</ecNumber>
        <ecNumber evidence="6">5.1.99.6</ecNumber>
    </recommendedName>
</protein>
<evidence type="ECO:0000259" key="22">
    <source>
        <dbReference type="PROSITE" id="PS51385"/>
    </source>
</evidence>
<dbReference type="EC" id="4.2.1.136" evidence="7"/>
<dbReference type="InterPro" id="IPR004443">
    <property type="entry name" value="YjeF_N_dom"/>
</dbReference>